<keyword evidence="3" id="KW-0256">Endoplasmic reticulum</keyword>
<evidence type="ECO:0000256" key="8">
    <source>
        <dbReference type="SAM" id="Phobius"/>
    </source>
</evidence>
<evidence type="ECO:0000313" key="10">
    <source>
        <dbReference type="Proteomes" id="UP000703269"/>
    </source>
</evidence>
<evidence type="ECO:0000256" key="1">
    <source>
        <dbReference type="ARBA" id="ARBA00004477"/>
    </source>
</evidence>
<keyword evidence="6 8" id="KW-0472">Membrane</keyword>
<evidence type="ECO:0000256" key="7">
    <source>
        <dbReference type="SAM" id="MobiDB-lite"/>
    </source>
</evidence>
<dbReference type="AlphaFoldDB" id="A0A9P3G3X9"/>
<evidence type="ECO:0000256" key="5">
    <source>
        <dbReference type="ARBA" id="ARBA00023098"/>
    </source>
</evidence>
<dbReference type="Proteomes" id="UP000703269">
    <property type="component" value="Unassembled WGS sequence"/>
</dbReference>
<feature type="transmembrane region" description="Helical" evidence="8">
    <location>
        <begin position="238"/>
        <end position="264"/>
    </location>
</feature>
<keyword evidence="10" id="KW-1185">Reference proteome</keyword>
<comment type="caution">
    <text evidence="9">The sequence shown here is derived from an EMBL/GenBank/DDBJ whole genome shotgun (WGS) entry which is preliminary data.</text>
</comment>
<proteinExistence type="predicted"/>
<dbReference type="EMBL" id="BPQB01000007">
    <property type="protein sequence ID" value="GJE87632.1"/>
    <property type="molecule type" value="Genomic_DNA"/>
</dbReference>
<dbReference type="PANTHER" id="PTHR21212:SF0">
    <property type="entry name" value="SEIPIN"/>
    <property type="match status" value="1"/>
</dbReference>
<organism evidence="9 10">
    <name type="scientific">Phanerochaete sordida</name>
    <dbReference type="NCBI Taxonomy" id="48140"/>
    <lineage>
        <taxon>Eukaryota</taxon>
        <taxon>Fungi</taxon>
        <taxon>Dikarya</taxon>
        <taxon>Basidiomycota</taxon>
        <taxon>Agaricomycotina</taxon>
        <taxon>Agaricomycetes</taxon>
        <taxon>Polyporales</taxon>
        <taxon>Phanerochaetaceae</taxon>
        <taxon>Phanerochaete</taxon>
    </lineage>
</organism>
<evidence type="ECO:0000256" key="6">
    <source>
        <dbReference type="ARBA" id="ARBA00023136"/>
    </source>
</evidence>
<evidence type="ECO:0000313" key="9">
    <source>
        <dbReference type="EMBL" id="GJE87632.1"/>
    </source>
</evidence>
<reference evidence="9 10" key="1">
    <citation type="submission" date="2021-08" db="EMBL/GenBank/DDBJ databases">
        <title>Draft Genome Sequence of Phanerochaete sordida strain YK-624.</title>
        <authorList>
            <person name="Mori T."/>
            <person name="Dohra H."/>
            <person name="Suzuki T."/>
            <person name="Kawagishi H."/>
            <person name="Hirai H."/>
        </authorList>
    </citation>
    <scope>NUCLEOTIDE SEQUENCE [LARGE SCALE GENOMIC DNA]</scope>
    <source>
        <strain evidence="9 10">YK-624</strain>
    </source>
</reference>
<dbReference type="PANTHER" id="PTHR21212">
    <property type="entry name" value="BERNARDINELLI-SEIP CONGENITAL LIPODYSTROPHY 2 HOMOLOG BSCL2 PROTEIN"/>
    <property type="match status" value="1"/>
</dbReference>
<sequence length="357" mass="39743">MDEEEKYAVSPGGTTQDAFADYPFVLRVPLKLCAGFLSSGFRFIRPYAPQLVPLAVFVCAIPALLFFSFSSGWFVWRSIAVGWEVPLYLQYGDGPSPYAHVALPPLVSRQAYDVSLHLQVPTSPSNLELGNFMASLTIATASNQTLAVARRPALVLPMTSTPFSFVWTKPGVIELTIPMLTNVEMAKSGASAHVEIGRRDQWKTIRTGEGRELSVSSAMLRGVVVHHGLRGILTRFPLLTSMLAAASFFFISFVILASCILPAVEWQFHEEPQPIEPAVYEKPRRARRRPRDESKIRRGVPRRSPSHGSSSRTSFSVTQQQEPQGIKTEDIPIEFPSETTPLRRRRSRLSQPSESEE</sequence>
<keyword evidence="5" id="KW-0443">Lipid metabolism</keyword>
<feature type="transmembrane region" description="Helical" evidence="8">
    <location>
        <begin position="51"/>
        <end position="76"/>
    </location>
</feature>
<dbReference type="CDD" id="cd23995">
    <property type="entry name" value="Seipin_BSCL2_like"/>
    <property type="match status" value="1"/>
</dbReference>
<keyword evidence="4 8" id="KW-1133">Transmembrane helix</keyword>
<evidence type="ECO:0000256" key="2">
    <source>
        <dbReference type="ARBA" id="ARBA00022692"/>
    </source>
</evidence>
<dbReference type="GO" id="GO:0140042">
    <property type="term" value="P:lipid droplet formation"/>
    <property type="evidence" value="ECO:0007669"/>
    <property type="project" value="UniProtKB-ARBA"/>
</dbReference>
<evidence type="ECO:0000256" key="4">
    <source>
        <dbReference type="ARBA" id="ARBA00022989"/>
    </source>
</evidence>
<accession>A0A9P3G3X9</accession>
<protein>
    <submittedName>
        <fullName evidence="9">Seipin domain-containing protein</fullName>
    </submittedName>
</protein>
<comment type="subcellular location">
    <subcellularLocation>
        <location evidence="1">Endoplasmic reticulum membrane</location>
        <topology evidence="1">Multi-pass membrane protein</topology>
    </subcellularLocation>
</comment>
<name>A0A9P3G3X9_9APHY</name>
<dbReference type="OrthoDB" id="3990054at2759"/>
<feature type="region of interest" description="Disordered" evidence="7">
    <location>
        <begin position="277"/>
        <end position="357"/>
    </location>
</feature>
<evidence type="ECO:0000256" key="3">
    <source>
        <dbReference type="ARBA" id="ARBA00022824"/>
    </source>
</evidence>
<dbReference type="GO" id="GO:0005789">
    <property type="term" value="C:endoplasmic reticulum membrane"/>
    <property type="evidence" value="ECO:0007669"/>
    <property type="project" value="UniProtKB-SubCell"/>
</dbReference>
<dbReference type="GO" id="GO:0006629">
    <property type="term" value="P:lipid metabolic process"/>
    <property type="evidence" value="ECO:0007669"/>
    <property type="project" value="UniProtKB-KW"/>
</dbReference>
<keyword evidence="2 8" id="KW-0812">Transmembrane</keyword>
<feature type="compositionally biased region" description="Low complexity" evidence="7">
    <location>
        <begin position="306"/>
        <end position="318"/>
    </location>
</feature>
<dbReference type="Pfam" id="PF06775">
    <property type="entry name" value="Seipin"/>
    <property type="match status" value="1"/>
</dbReference>
<dbReference type="InterPro" id="IPR009617">
    <property type="entry name" value="Seipin"/>
</dbReference>
<gene>
    <name evidence="9" type="ORF">PsYK624_037150</name>
</gene>